<sequence>MLPPAPAKLSDWELADLPFLAAYLRDRLRRHDDEAPLGAPGAAELLLDQLEEGLRALHAQQAGAGAGAPGGGPGWLAPAPPPQQLRPLAAEELPPGFEVHVRAFVAPGELVEACATEGQGETEGRSISSLAALDAAGGAGGVGGGAGAAGMGGGGYGGARRASGAGDDAVGAAGGGAARQMQQQAREQQQREQQQRKEKQKKASNLRNKLFSKK</sequence>
<dbReference type="OrthoDB" id="5876800at2759"/>
<dbReference type="Proteomes" id="UP000054498">
    <property type="component" value="Unassembled WGS sequence"/>
</dbReference>
<dbReference type="STRING" id="145388.A0A0D2IX39"/>
<dbReference type="RefSeq" id="XP_013891552.1">
    <property type="nucleotide sequence ID" value="XM_014036098.1"/>
</dbReference>
<gene>
    <name evidence="2" type="ORF">MNEG_15432</name>
</gene>
<evidence type="ECO:0000313" key="3">
    <source>
        <dbReference type="Proteomes" id="UP000054498"/>
    </source>
</evidence>
<dbReference type="GeneID" id="25733093"/>
<reference evidence="2 3" key="1">
    <citation type="journal article" date="2013" name="BMC Genomics">
        <title>Reconstruction of the lipid metabolism for the microalga Monoraphidium neglectum from its genome sequence reveals characteristics suitable for biofuel production.</title>
        <authorList>
            <person name="Bogen C."/>
            <person name="Al-Dilaimi A."/>
            <person name="Albersmeier A."/>
            <person name="Wichmann J."/>
            <person name="Grundmann M."/>
            <person name="Rupp O."/>
            <person name="Lauersen K.J."/>
            <person name="Blifernez-Klassen O."/>
            <person name="Kalinowski J."/>
            <person name="Goesmann A."/>
            <person name="Mussgnug J.H."/>
            <person name="Kruse O."/>
        </authorList>
    </citation>
    <scope>NUCLEOTIDE SEQUENCE [LARGE SCALE GENOMIC DNA]</scope>
    <source>
        <strain evidence="2 3">SAG 48.87</strain>
    </source>
</reference>
<protein>
    <submittedName>
        <fullName evidence="2">Uncharacterized protein</fullName>
    </submittedName>
</protein>
<evidence type="ECO:0000313" key="2">
    <source>
        <dbReference type="EMBL" id="KIY92532.1"/>
    </source>
</evidence>
<feature type="compositionally biased region" description="Basic residues" evidence="1">
    <location>
        <begin position="198"/>
        <end position="214"/>
    </location>
</feature>
<dbReference type="AlphaFoldDB" id="A0A0D2IX39"/>
<keyword evidence="3" id="KW-1185">Reference proteome</keyword>
<dbReference type="KEGG" id="mng:MNEG_15432"/>
<name>A0A0D2IX39_9CHLO</name>
<feature type="compositionally biased region" description="Low complexity" evidence="1">
    <location>
        <begin position="159"/>
        <end position="171"/>
    </location>
</feature>
<feature type="compositionally biased region" description="Basic and acidic residues" evidence="1">
    <location>
        <begin position="188"/>
        <end position="197"/>
    </location>
</feature>
<feature type="region of interest" description="Disordered" evidence="1">
    <location>
        <begin position="154"/>
        <end position="214"/>
    </location>
</feature>
<feature type="region of interest" description="Disordered" evidence="1">
    <location>
        <begin position="61"/>
        <end position="84"/>
    </location>
</feature>
<organism evidence="2 3">
    <name type="scientific">Monoraphidium neglectum</name>
    <dbReference type="NCBI Taxonomy" id="145388"/>
    <lineage>
        <taxon>Eukaryota</taxon>
        <taxon>Viridiplantae</taxon>
        <taxon>Chlorophyta</taxon>
        <taxon>core chlorophytes</taxon>
        <taxon>Chlorophyceae</taxon>
        <taxon>CS clade</taxon>
        <taxon>Sphaeropleales</taxon>
        <taxon>Selenastraceae</taxon>
        <taxon>Monoraphidium</taxon>
    </lineage>
</organism>
<proteinExistence type="predicted"/>
<dbReference type="EMBL" id="KK105536">
    <property type="protein sequence ID" value="KIY92532.1"/>
    <property type="molecule type" value="Genomic_DNA"/>
</dbReference>
<accession>A0A0D2IX39</accession>
<evidence type="ECO:0000256" key="1">
    <source>
        <dbReference type="SAM" id="MobiDB-lite"/>
    </source>
</evidence>
<feature type="compositionally biased region" description="Gly residues" evidence="1">
    <location>
        <begin position="64"/>
        <end position="74"/>
    </location>
</feature>
<feature type="compositionally biased region" description="Low complexity" evidence="1">
    <location>
        <begin position="178"/>
        <end position="187"/>
    </location>
</feature>